<dbReference type="Proteomes" id="UP000681722">
    <property type="component" value="Unassembled WGS sequence"/>
</dbReference>
<comment type="caution">
    <text evidence="2">The sequence shown here is derived from an EMBL/GenBank/DDBJ whole genome shotgun (WGS) entry which is preliminary data.</text>
</comment>
<dbReference type="EMBL" id="CAJOBC010087394">
    <property type="protein sequence ID" value="CAF4356145.1"/>
    <property type="molecule type" value="Genomic_DNA"/>
</dbReference>
<evidence type="ECO:0000313" key="3">
    <source>
        <dbReference type="EMBL" id="CAF4155995.1"/>
    </source>
</evidence>
<name>A0A815SRR2_9BILA</name>
<evidence type="ECO:0000313" key="2">
    <source>
        <dbReference type="EMBL" id="CAF1493363.1"/>
    </source>
</evidence>
<keyword evidence="5" id="KW-1185">Reference proteome</keyword>
<proteinExistence type="predicted"/>
<dbReference type="AlphaFoldDB" id="A0A815SRR2"/>
<organism evidence="2 5">
    <name type="scientific">Didymodactylos carnosus</name>
    <dbReference type="NCBI Taxonomy" id="1234261"/>
    <lineage>
        <taxon>Eukaryota</taxon>
        <taxon>Metazoa</taxon>
        <taxon>Spiralia</taxon>
        <taxon>Gnathifera</taxon>
        <taxon>Rotifera</taxon>
        <taxon>Eurotatoria</taxon>
        <taxon>Bdelloidea</taxon>
        <taxon>Philodinida</taxon>
        <taxon>Philodinidae</taxon>
        <taxon>Didymodactylos</taxon>
    </lineage>
</organism>
<evidence type="ECO:0000313" key="5">
    <source>
        <dbReference type="Proteomes" id="UP000663829"/>
    </source>
</evidence>
<dbReference type="Proteomes" id="UP000663829">
    <property type="component" value="Unassembled WGS sequence"/>
</dbReference>
<evidence type="ECO:0000313" key="4">
    <source>
        <dbReference type="EMBL" id="CAF4356145.1"/>
    </source>
</evidence>
<gene>
    <name evidence="2" type="ORF">GPM918_LOCUS36359</name>
    <name evidence="1" type="ORF">OVA965_LOCUS30522</name>
    <name evidence="4" type="ORF">SRO942_LOCUS37092</name>
    <name evidence="3" type="ORF">TMI583_LOCUS31329</name>
</gene>
<dbReference type="EMBL" id="CAJNOQ010021898">
    <property type="protein sequence ID" value="CAF1493363.1"/>
    <property type="molecule type" value="Genomic_DNA"/>
</dbReference>
<evidence type="ECO:0000313" key="1">
    <source>
        <dbReference type="EMBL" id="CAF1344955.1"/>
    </source>
</evidence>
<protein>
    <submittedName>
        <fullName evidence="2">Uncharacterized protein</fullName>
    </submittedName>
</protein>
<accession>A0A815SRR2</accession>
<dbReference type="Proteomes" id="UP000682733">
    <property type="component" value="Unassembled WGS sequence"/>
</dbReference>
<dbReference type="EMBL" id="CAJOBA010043874">
    <property type="protein sequence ID" value="CAF4155995.1"/>
    <property type="molecule type" value="Genomic_DNA"/>
</dbReference>
<dbReference type="Proteomes" id="UP000677228">
    <property type="component" value="Unassembled WGS sequence"/>
</dbReference>
<sequence length="110" mass="11911">MPVVYGINTRAAAGTKCTPYEVMLGEKTRLDCVFWDNIRVDGVVGHDDLPNEIHEMIQNAENVKDDQNVGSGSNSVAPEVIADIDSLEFSLKLIEDCLFANNPTSSNGIG</sequence>
<dbReference type="EMBL" id="CAJNOK010022239">
    <property type="protein sequence ID" value="CAF1344955.1"/>
    <property type="molecule type" value="Genomic_DNA"/>
</dbReference>
<reference evidence="2" key="1">
    <citation type="submission" date="2021-02" db="EMBL/GenBank/DDBJ databases">
        <authorList>
            <person name="Nowell W R."/>
        </authorList>
    </citation>
    <scope>NUCLEOTIDE SEQUENCE</scope>
</reference>